<dbReference type="PANTHER" id="PTHR42753">
    <property type="entry name" value="MITOCHONDRIAL RIBOSOME PROTEIN L39/PROLYL-TRNA LIGASE FAMILY MEMBER"/>
    <property type="match status" value="1"/>
</dbReference>
<keyword evidence="7 10" id="KW-0648">Protein biosynthesis</keyword>
<keyword evidence="8 10" id="KW-0030">Aminoacyl-tRNA synthetase</keyword>
<dbReference type="Pfam" id="PF03129">
    <property type="entry name" value="HGTP_anticodon"/>
    <property type="match status" value="1"/>
</dbReference>
<dbReference type="InterPro" id="IPR006195">
    <property type="entry name" value="aa-tRNA-synth_II"/>
</dbReference>
<accession>A0A0C1Z527</accession>
<dbReference type="SUPFAM" id="SSF55681">
    <property type="entry name" value="Class II aaRS and biotin synthetases"/>
    <property type="match status" value="1"/>
</dbReference>
<evidence type="ECO:0000313" key="13">
    <source>
        <dbReference type="Proteomes" id="UP000031586"/>
    </source>
</evidence>
<dbReference type="GO" id="GO:0005829">
    <property type="term" value="C:cytosol"/>
    <property type="evidence" value="ECO:0007669"/>
    <property type="project" value="TreeGrafter"/>
</dbReference>
<dbReference type="CDD" id="cd00779">
    <property type="entry name" value="ProRS_core_prok"/>
    <property type="match status" value="1"/>
</dbReference>
<comment type="similarity">
    <text evidence="10">Belongs to the class-II aminoacyl-tRNA synthetase family. ProS type 1 subfamily.</text>
</comment>
<keyword evidence="6 10" id="KW-0067">ATP-binding</keyword>
<dbReference type="InterPro" id="IPR004154">
    <property type="entry name" value="Anticodon-bd"/>
</dbReference>
<evidence type="ECO:0000313" key="12">
    <source>
        <dbReference type="EMBL" id="KIF51304.1"/>
    </source>
</evidence>
<dbReference type="PATRIC" id="fig|1229493.5.peg.3430"/>
<evidence type="ECO:0000259" key="11">
    <source>
        <dbReference type="PROSITE" id="PS50862"/>
    </source>
</evidence>
<comment type="catalytic activity">
    <reaction evidence="9 10">
        <text>tRNA(Pro) + L-proline + ATP = L-prolyl-tRNA(Pro) + AMP + diphosphate</text>
        <dbReference type="Rhea" id="RHEA:14305"/>
        <dbReference type="Rhea" id="RHEA-COMP:9700"/>
        <dbReference type="Rhea" id="RHEA-COMP:9702"/>
        <dbReference type="ChEBI" id="CHEBI:30616"/>
        <dbReference type="ChEBI" id="CHEBI:33019"/>
        <dbReference type="ChEBI" id="CHEBI:60039"/>
        <dbReference type="ChEBI" id="CHEBI:78442"/>
        <dbReference type="ChEBI" id="CHEBI:78532"/>
        <dbReference type="ChEBI" id="CHEBI:456215"/>
        <dbReference type="EC" id="6.1.1.15"/>
    </reaction>
</comment>
<evidence type="ECO:0000256" key="3">
    <source>
        <dbReference type="ARBA" id="ARBA00022490"/>
    </source>
</evidence>
<evidence type="ECO:0000256" key="10">
    <source>
        <dbReference type="HAMAP-Rule" id="MF_01569"/>
    </source>
</evidence>
<dbReference type="InterPro" id="IPR045864">
    <property type="entry name" value="aa-tRNA-synth_II/BPL/LPL"/>
</dbReference>
<keyword evidence="4 10" id="KW-0436">Ligase</keyword>
<evidence type="ECO:0000256" key="2">
    <source>
        <dbReference type="ARBA" id="ARBA00011738"/>
    </source>
</evidence>
<evidence type="ECO:0000256" key="7">
    <source>
        <dbReference type="ARBA" id="ARBA00022917"/>
    </source>
</evidence>
<dbReference type="InterPro" id="IPR002316">
    <property type="entry name" value="Pro-tRNA-ligase_IIa"/>
</dbReference>
<dbReference type="HAMAP" id="MF_01569">
    <property type="entry name" value="Pro_tRNA_synth_type1"/>
    <property type="match status" value="1"/>
</dbReference>
<dbReference type="Gene3D" id="3.90.960.10">
    <property type="entry name" value="YbaK/aminoacyl-tRNA synthetase-associated domain"/>
    <property type="match status" value="1"/>
</dbReference>
<comment type="domain">
    <text evidence="10">Consists of three domains: the N-terminal catalytic domain, the editing domain and the C-terminal anticodon-binding domain.</text>
</comment>
<name>A0A0C1Z527_9VIBR</name>
<dbReference type="Gene3D" id="3.40.50.800">
    <property type="entry name" value="Anticodon-binding domain"/>
    <property type="match status" value="1"/>
</dbReference>
<evidence type="ECO:0000256" key="5">
    <source>
        <dbReference type="ARBA" id="ARBA00022741"/>
    </source>
</evidence>
<dbReference type="Pfam" id="PF04073">
    <property type="entry name" value="tRNA_edit"/>
    <property type="match status" value="1"/>
</dbReference>
<dbReference type="InterPro" id="IPR004500">
    <property type="entry name" value="Pro-tRNA-synth_IIa_bac-type"/>
</dbReference>
<dbReference type="SUPFAM" id="SSF55826">
    <property type="entry name" value="YbaK/ProRS associated domain"/>
    <property type="match status" value="1"/>
</dbReference>
<dbReference type="PIRSF" id="PIRSF001535">
    <property type="entry name" value="ProRS_1"/>
    <property type="match status" value="1"/>
</dbReference>
<gene>
    <name evidence="10" type="primary">proS</name>
    <name evidence="12" type="ORF">H735_20175</name>
</gene>
<dbReference type="NCBIfam" id="NF006625">
    <property type="entry name" value="PRK09194.1"/>
    <property type="match status" value="1"/>
</dbReference>
<dbReference type="InterPro" id="IPR036754">
    <property type="entry name" value="YbaK/aa-tRNA-synt-asso_dom_sf"/>
</dbReference>
<dbReference type="CDD" id="cd04334">
    <property type="entry name" value="ProRS-INS"/>
    <property type="match status" value="1"/>
</dbReference>
<organism evidence="12 13">
    <name type="scientific">Vibrio owensii CAIM 1854 = LMG 25443</name>
    <dbReference type="NCBI Taxonomy" id="1229493"/>
    <lineage>
        <taxon>Bacteria</taxon>
        <taxon>Pseudomonadati</taxon>
        <taxon>Pseudomonadota</taxon>
        <taxon>Gammaproteobacteria</taxon>
        <taxon>Vibrionales</taxon>
        <taxon>Vibrionaceae</taxon>
        <taxon>Vibrio</taxon>
    </lineage>
</organism>
<dbReference type="GO" id="GO:0002161">
    <property type="term" value="F:aminoacyl-tRNA deacylase activity"/>
    <property type="evidence" value="ECO:0007669"/>
    <property type="project" value="InterPro"/>
</dbReference>
<feature type="domain" description="Aminoacyl-transfer RNA synthetases class-II family profile" evidence="11">
    <location>
        <begin position="38"/>
        <end position="468"/>
    </location>
</feature>
<dbReference type="InterPro" id="IPR033730">
    <property type="entry name" value="ProRS_core_prok"/>
</dbReference>
<dbReference type="SUPFAM" id="SSF52954">
    <property type="entry name" value="Class II aaRS ABD-related"/>
    <property type="match status" value="1"/>
</dbReference>
<dbReference type="FunFam" id="3.40.50.800:FF:000006">
    <property type="entry name" value="Proline--tRNA ligase"/>
    <property type="match status" value="1"/>
</dbReference>
<dbReference type="InterPro" id="IPR007214">
    <property type="entry name" value="YbaK/aa-tRNA-synth-assoc-dom"/>
</dbReference>
<dbReference type="Proteomes" id="UP000031586">
    <property type="component" value="Unassembled WGS sequence"/>
</dbReference>
<dbReference type="GO" id="GO:0004827">
    <property type="term" value="F:proline-tRNA ligase activity"/>
    <property type="evidence" value="ECO:0007669"/>
    <property type="project" value="UniProtKB-UniRule"/>
</dbReference>
<dbReference type="GO" id="GO:0005524">
    <property type="term" value="F:ATP binding"/>
    <property type="evidence" value="ECO:0007669"/>
    <property type="project" value="UniProtKB-UniRule"/>
</dbReference>
<comment type="subcellular location">
    <subcellularLocation>
        <location evidence="1 10">Cytoplasm</location>
    </subcellularLocation>
</comment>
<dbReference type="InterPro" id="IPR002314">
    <property type="entry name" value="aa-tRNA-synt_IIb"/>
</dbReference>
<reference evidence="12 13" key="1">
    <citation type="submission" date="2014-07" db="EMBL/GenBank/DDBJ databases">
        <title>Unique and conserved regions in Vibrio harveyi and related species in comparison with the shrimp pathogen Vibrio harveyi CAIM 1792.</title>
        <authorList>
            <person name="Espinoza-Valles I."/>
            <person name="Vora G."/>
            <person name="Leekitcharoenphon P."/>
            <person name="Ussery D."/>
            <person name="Hoj L."/>
            <person name="Gomez-Gil B."/>
        </authorList>
    </citation>
    <scope>NUCLEOTIDE SEQUENCE [LARGE SCALE GENOMIC DNA]</scope>
    <source>
        <strain evidence="13">CAIM 1854 / LMG 25443</strain>
    </source>
</reference>
<proteinExistence type="inferred from homology"/>
<keyword evidence="5 10" id="KW-0547">Nucleotide-binding</keyword>
<dbReference type="PROSITE" id="PS50862">
    <property type="entry name" value="AA_TRNA_LIGASE_II"/>
    <property type="match status" value="1"/>
</dbReference>
<sequence>MRTSNYLLSTLKETPNDAEVVSHQLMLRAGMIRKLASGLYTWLPTGLRVLRKVENIVRQEIDNAGAVETLMPVVQPFELWEETGRSEKMGPELLRFTDRHTRPFVLSPTAEEVITSLVRNEVSSYKQLPLNLYQIQTKFRDERRPRFGVMRAREFCMMDAYSFDIDKEGLEKSYQAMHDAYCKAFDRMGLEYRPVLADSGAIGGSGSQEFHVLAESGEDLIAFSTESDYAANIEKAEAAAPAGERAEPTQEMTLVDTPNAKTIAELVEQHGLAIEKTVKTLFVKASDEVDADIIALIVRGDHELNEVKAENLPQVASPLEMATEEEMRALIGAGAGSLGPVGLELPFIVDRSVAVMSDFGAGANIDGKHYFGINWGRDVELGQVEDLRNVVEGDPSPCGQGTLMLKRGIEVGHIFQLGNVYSEAMNCGVLGPDGKNVILEMGCYGIGVSRVVASAIEQNHDKYGIIWPDALAPFQVAIVPMNMHKSEEVKEAAEKLYAELTAMGIEVLFDDRKERPGVMFSDMELIGIPHTIVIGDRSMKEGNFEYKNRRSGEKTAVAMADIVEHVKAQLQ</sequence>
<dbReference type="FunFam" id="3.30.930.10:FF:000043">
    <property type="entry name" value="Proline--tRNA ligase"/>
    <property type="match status" value="1"/>
</dbReference>
<evidence type="ECO:0000256" key="6">
    <source>
        <dbReference type="ARBA" id="ARBA00022840"/>
    </source>
</evidence>
<dbReference type="EMBL" id="JPRD01000040">
    <property type="protein sequence ID" value="KIF51304.1"/>
    <property type="molecule type" value="Genomic_DNA"/>
</dbReference>
<evidence type="ECO:0000256" key="1">
    <source>
        <dbReference type="ARBA" id="ARBA00004496"/>
    </source>
</evidence>
<dbReference type="InterPro" id="IPR044140">
    <property type="entry name" value="ProRS_anticodon_short"/>
</dbReference>
<evidence type="ECO:0000256" key="9">
    <source>
        <dbReference type="ARBA" id="ARBA00047671"/>
    </source>
</evidence>
<dbReference type="FunFam" id="3.90.960.10:FF:000001">
    <property type="entry name" value="Proline--tRNA ligase"/>
    <property type="match status" value="1"/>
</dbReference>
<dbReference type="InterPro" id="IPR036621">
    <property type="entry name" value="Anticodon-bd_dom_sf"/>
</dbReference>
<dbReference type="RefSeq" id="WP_005436740.1">
    <property type="nucleotide sequence ID" value="NZ_BAOH01000023.1"/>
</dbReference>
<dbReference type="PRINTS" id="PR01046">
    <property type="entry name" value="TRNASYNTHPRO"/>
</dbReference>
<dbReference type="FunFam" id="3.30.930.10:FF:000015">
    <property type="entry name" value="Proline--tRNA ligase"/>
    <property type="match status" value="1"/>
</dbReference>
<dbReference type="PANTHER" id="PTHR42753:SF2">
    <property type="entry name" value="PROLINE--TRNA LIGASE"/>
    <property type="match status" value="1"/>
</dbReference>
<protein>
    <recommendedName>
        <fullName evidence="10">Proline--tRNA ligase</fullName>
        <ecNumber evidence="10">6.1.1.15</ecNumber>
    </recommendedName>
    <alternativeName>
        <fullName evidence="10">Prolyl-tRNA synthetase</fullName>
        <shortName evidence="10">ProRS</shortName>
    </alternativeName>
</protein>
<dbReference type="NCBIfam" id="TIGR00409">
    <property type="entry name" value="proS_fam_II"/>
    <property type="match status" value="1"/>
</dbReference>
<dbReference type="GeneID" id="47100595"/>
<dbReference type="AlphaFoldDB" id="A0A0C1Z527"/>
<dbReference type="Gene3D" id="3.30.930.10">
    <property type="entry name" value="Bira Bifunctional Protein, Domain 2"/>
    <property type="match status" value="2"/>
</dbReference>
<comment type="subunit">
    <text evidence="2 10">Homodimer.</text>
</comment>
<dbReference type="InterPro" id="IPR050062">
    <property type="entry name" value="Pro-tRNA_synthetase"/>
</dbReference>
<comment type="caution">
    <text evidence="12">The sequence shown here is derived from an EMBL/GenBank/DDBJ whole genome shotgun (WGS) entry which is preliminary data.</text>
</comment>
<evidence type="ECO:0000256" key="4">
    <source>
        <dbReference type="ARBA" id="ARBA00022598"/>
    </source>
</evidence>
<keyword evidence="3 10" id="KW-0963">Cytoplasm</keyword>
<comment type="function">
    <text evidence="10">Catalyzes the attachment of proline to tRNA(Pro) in a two-step reaction: proline is first activated by ATP to form Pro-AMP and then transferred to the acceptor end of tRNA(Pro). As ProRS can inadvertently accommodate and process non-cognate amino acids such as alanine and cysteine, to avoid such errors it has two additional distinct editing activities against alanine. One activity is designated as 'pretransfer' editing and involves the tRNA(Pro)-independent hydrolysis of activated Ala-AMP. The other activity is designated 'posttransfer' editing and involves deacylation of mischarged Ala-tRNA(Pro). The misacylated Cys-tRNA(Pro) is not edited by ProRS.</text>
</comment>
<dbReference type="GO" id="GO:0006433">
    <property type="term" value="P:prolyl-tRNA aminoacylation"/>
    <property type="evidence" value="ECO:0007669"/>
    <property type="project" value="UniProtKB-UniRule"/>
</dbReference>
<evidence type="ECO:0000256" key="8">
    <source>
        <dbReference type="ARBA" id="ARBA00023146"/>
    </source>
</evidence>
<dbReference type="Pfam" id="PF00587">
    <property type="entry name" value="tRNA-synt_2b"/>
    <property type="match status" value="1"/>
</dbReference>
<dbReference type="CDD" id="cd00861">
    <property type="entry name" value="ProRS_anticodon_short"/>
    <property type="match status" value="1"/>
</dbReference>
<dbReference type="InterPro" id="IPR023717">
    <property type="entry name" value="Pro-tRNA-Synthase_IIa_type1"/>
</dbReference>
<dbReference type="EC" id="6.1.1.15" evidence="10"/>